<feature type="transmembrane region" description="Helical" evidence="2">
    <location>
        <begin position="442"/>
        <end position="465"/>
    </location>
</feature>
<name>A0A8J6DXA5_9EUKA</name>
<feature type="region of interest" description="Disordered" evidence="1">
    <location>
        <begin position="1261"/>
        <end position="1311"/>
    </location>
</feature>
<accession>A0A8J6DXA5</accession>
<feature type="compositionally biased region" description="Low complexity" evidence="1">
    <location>
        <begin position="1270"/>
        <end position="1284"/>
    </location>
</feature>
<organism evidence="3 4">
    <name type="scientific">Carpediemonas membranifera</name>
    <dbReference type="NCBI Taxonomy" id="201153"/>
    <lineage>
        <taxon>Eukaryota</taxon>
        <taxon>Metamonada</taxon>
        <taxon>Carpediemonas-like organisms</taxon>
        <taxon>Carpediemonas</taxon>
    </lineage>
</organism>
<comment type="caution">
    <text evidence="3">The sequence shown here is derived from an EMBL/GenBank/DDBJ whole genome shotgun (WGS) entry which is preliminary data.</text>
</comment>
<dbReference type="Proteomes" id="UP000717585">
    <property type="component" value="Unassembled WGS sequence"/>
</dbReference>
<proteinExistence type="predicted"/>
<reference evidence="3" key="1">
    <citation type="submission" date="2021-05" db="EMBL/GenBank/DDBJ databases">
        <title>A free-living protist that lacks canonical eukaryotic 1 DNA replication and segregation systems.</title>
        <authorList>
            <person name="Salas-Leiva D.E."/>
            <person name="Tromer E.C."/>
            <person name="Curtis B.A."/>
            <person name="Jerlstrom-Hultqvist J."/>
            <person name="Kolisko M."/>
            <person name="Yi Z."/>
            <person name="Salas-Leiva J.S."/>
            <person name="Gallot-Lavallee L."/>
            <person name="Kops G.J.P.L."/>
            <person name="Archibald J.M."/>
            <person name="Simpson A.G.B."/>
            <person name="Roger A.J."/>
        </authorList>
    </citation>
    <scope>NUCLEOTIDE SEQUENCE</scope>
    <source>
        <strain evidence="3">BICM</strain>
    </source>
</reference>
<evidence type="ECO:0000313" key="4">
    <source>
        <dbReference type="Proteomes" id="UP000717585"/>
    </source>
</evidence>
<gene>
    <name evidence="3" type="ORF">J8273_8446</name>
</gene>
<sequence length="1311" mass="144482">MDAVESVWDSVCAFCISLPVRLATTAVACLIVFGIFLPTIIFLLVKRKTAVALYKAVSLEIFSIVGFSSIIMTQQIYLYTSTSFNLENDGSVALTLYTSLQHGFTQMTFNVTGSALALVPIIVRMWRVWCLYHKTLEFSLVPLSIRRVSPFQHKVRASWWMTRRVLLLMTPTISLVPFGFIPVPAMMTLCDILWTTYNIIVLIALLLMLILLLLTSRRIQVHDLLETRTLILLAFACISYNIAGNVMWWGVLRYRPALLPFHAWSNIFFNTLIFFLLTAPTVYALIRGPQRPGLRRKRAPVLAAEDSWSEDGSGRVTPTAAQSLKHAVDGKVGANHLDLSVGVETDFDGSIDIGAMEFDVNGVAEPKTIKILMVHDEHRIHGICEAFRQAETNQNIIKARDLLLAEMGASSSSFDESKVKPYCQCLKHILASKSVNKAMQRCIKLVSIACISCADLLTVTVAYLLRYTDRYAASVRTAAFKTLSAIVTELVELEEMDESVEEATNEIYNTAHACFRDISPVVREEAVFLFASFASNADVHTLCRLLRHDQADGVCKRVLSCLFWPSPESDDPEDIADSDKASKALVSTVFGAIGHPNPKVRAEAIDVMVRLKLYPASLQHDRPQVTPEAFTAFLHAALNDQEQRVQDKAREAIVAIIELTHQHANASTKNRNPDRAAVERWCQIVSPSDPAKLNESDPSWAVLAAFSTADQRAVTTLTSGAALGIRACTQGAKLHDRLVLVLIQISITLAQRKGLLDCRGWALDPDDDLDAETMLSYMEALLMRLDNPDEHKAAATTIKQLLLVSIDIAVTLWGMLPDPAVQHRVARVAGVMVRDGCRTDIRAVMRALGRLFPSPDGDSELWQLLNALLAHYAARATEFNTPDSTLEAAYVAWKVIRSFPVENSEATLYSARPILEQCQAMIAAHGRGGVEAFKLLCGLAVVDIDYRKKDIVRSIMEVAANGREEKQQIVAYRALLDLVVKIGLDDFHSLIDEADHDVFDPQYKFTFRFWQSVVSPLSLPGTTEGSKVDGNRQHFISAVTTLILSRAVPPDYRPLTDRSGLFARLTNSLLLVHLSCGEHNPLGPVARQAVLALLRSTSFSETDRGVIKSVVLRQFLDVTINQAEHDTLQADHCCDVCASLGHIMMGIHKVSAFAVVPLLLIEKITLELADSFEFVWNAVQKMVTVALQKKMKEPVGQALIQSLQNLLQHITVKKMTAKAVDSLVAKIEGSLVPIHSDATAAGLIASVGVLLEGVEIAVGWDSDDSDPDSGVESGAESGGEEVLGVGDGAGPDEEDRLSLAELSDNQNRWHR</sequence>
<evidence type="ECO:0000256" key="1">
    <source>
        <dbReference type="SAM" id="MobiDB-lite"/>
    </source>
</evidence>
<keyword evidence="2" id="KW-0812">Transmembrane</keyword>
<dbReference type="InterPro" id="IPR011989">
    <property type="entry name" value="ARM-like"/>
</dbReference>
<dbReference type="EMBL" id="JAHDYR010000067">
    <property type="protein sequence ID" value="KAG9389769.1"/>
    <property type="molecule type" value="Genomic_DNA"/>
</dbReference>
<keyword evidence="2" id="KW-0472">Membrane</keyword>
<dbReference type="InterPro" id="IPR016024">
    <property type="entry name" value="ARM-type_fold"/>
</dbReference>
<protein>
    <submittedName>
        <fullName evidence="3">Non-SMC condensin I complex subunit G</fullName>
    </submittedName>
</protein>
<feature type="transmembrane region" description="Helical" evidence="2">
    <location>
        <begin position="165"/>
        <end position="186"/>
    </location>
</feature>
<feature type="transmembrane region" description="Helical" evidence="2">
    <location>
        <begin position="57"/>
        <end position="77"/>
    </location>
</feature>
<dbReference type="SUPFAM" id="SSF48371">
    <property type="entry name" value="ARM repeat"/>
    <property type="match status" value="1"/>
</dbReference>
<evidence type="ECO:0000313" key="3">
    <source>
        <dbReference type="EMBL" id="KAG9389769.1"/>
    </source>
</evidence>
<feature type="transmembrane region" description="Helical" evidence="2">
    <location>
        <begin position="107"/>
        <end position="126"/>
    </location>
</feature>
<keyword evidence="4" id="KW-1185">Reference proteome</keyword>
<feature type="transmembrane region" description="Helical" evidence="2">
    <location>
        <begin position="20"/>
        <end position="45"/>
    </location>
</feature>
<feature type="transmembrane region" description="Helical" evidence="2">
    <location>
        <begin position="263"/>
        <end position="286"/>
    </location>
</feature>
<feature type="transmembrane region" description="Helical" evidence="2">
    <location>
        <begin position="230"/>
        <end position="251"/>
    </location>
</feature>
<dbReference type="Gene3D" id="1.25.10.10">
    <property type="entry name" value="Leucine-rich Repeat Variant"/>
    <property type="match status" value="1"/>
</dbReference>
<keyword evidence="2" id="KW-1133">Transmembrane helix</keyword>
<feature type="transmembrane region" description="Helical" evidence="2">
    <location>
        <begin position="192"/>
        <end position="214"/>
    </location>
</feature>
<evidence type="ECO:0000256" key="2">
    <source>
        <dbReference type="SAM" id="Phobius"/>
    </source>
</evidence>